<evidence type="ECO:0000256" key="1">
    <source>
        <dbReference type="ARBA" id="ARBA00004430"/>
    </source>
</evidence>
<proteinExistence type="inferred from homology"/>
<keyword evidence="4" id="KW-0963">Cytoplasm</keyword>
<comment type="subcellular location">
    <subcellularLocation>
        <location evidence="1">Cytoplasm</location>
        <location evidence="1">Cytoskeleton</location>
        <location evidence="1">Cilium axoneme</location>
    </subcellularLocation>
</comment>
<dbReference type="Pfam" id="PF12018">
    <property type="entry name" value="FAP206"/>
    <property type="match status" value="1"/>
</dbReference>
<dbReference type="InterPro" id="IPR021897">
    <property type="entry name" value="FAP206"/>
</dbReference>
<evidence type="ECO:0000256" key="9">
    <source>
        <dbReference type="ARBA" id="ARBA00045321"/>
    </source>
</evidence>
<comment type="caution">
    <text evidence="10">The sequence shown here is derived from an EMBL/GenBank/DDBJ whole genome shotgun (WGS) entry which is preliminary data.</text>
</comment>
<evidence type="ECO:0000313" key="11">
    <source>
        <dbReference type="Proteomes" id="UP000276133"/>
    </source>
</evidence>
<dbReference type="PANTHER" id="PTHR21442">
    <property type="entry name" value="CILIA- AND FLAGELLA-ASSOCIATED PROTEIN 206"/>
    <property type="match status" value="1"/>
</dbReference>
<evidence type="ECO:0000256" key="6">
    <source>
        <dbReference type="ARBA" id="ARBA00023069"/>
    </source>
</evidence>
<reference evidence="10 11" key="1">
    <citation type="journal article" date="2018" name="Sci. Rep.">
        <title>Genomic signatures of local adaptation to the degree of environmental predictability in rotifers.</title>
        <authorList>
            <person name="Franch-Gras L."/>
            <person name="Hahn C."/>
            <person name="Garcia-Roger E.M."/>
            <person name="Carmona M.J."/>
            <person name="Serra M."/>
            <person name="Gomez A."/>
        </authorList>
    </citation>
    <scope>NUCLEOTIDE SEQUENCE [LARGE SCALE GENOMIC DNA]</scope>
    <source>
        <strain evidence="10">HYR1</strain>
    </source>
</reference>
<dbReference type="GO" id="GO:0005930">
    <property type="term" value="C:axoneme"/>
    <property type="evidence" value="ECO:0007669"/>
    <property type="project" value="UniProtKB-SubCell"/>
</dbReference>
<evidence type="ECO:0000256" key="8">
    <source>
        <dbReference type="ARBA" id="ARBA00023273"/>
    </source>
</evidence>
<protein>
    <recommendedName>
        <fullName evidence="3">Cilia- and flagella-associated protein 206</fullName>
    </recommendedName>
</protein>
<dbReference type="STRING" id="10195.A0A3M7QXD1"/>
<accession>A0A3M7QXD1</accession>
<keyword evidence="5" id="KW-0970">Cilium biogenesis/degradation</keyword>
<sequence length="623" mass="71526">MSKTQAETVIKNIIREIIQECTTRGQIVSETLVAFIVKAVVLDPDNQFHVDRQLTKDDVQKLIKLCVDRLLDVRSPSLDTIKMQVYFDMNYTTRSEFLEEHRRVLESRLQPVIREITDSRAKTKEDLETLYRKIVSAILLRSGLGSPTDISVVREATAALQSVFPPIELGTFMSMSKRDKEKQLVELTLIVTGIRLFNKECGKGGEGIDDLPAILNQAIPATTEEVDKVIEHTVKSAYKYTAILEKNSSQMFASYKRKLLSDALVNVRQHEICLKTILNDIIICAKNVESLQVQLGQRLDHLKNTIQSKNAIPTAQVYPQFIQLANIWIGFQDELVLISVLSNVLYNLEPFAMNHRQIFTDEFLQPYLDQIKLVKTDAERIKEVDSERINPNDFENLDWLFPDTTLNFEKLTLAFKGFCAHALSKLDFLLLPANSNIGVLQYNNNFYAFSSKTAAIEFSHNVPQHLNQIVNTAKRNPELIQLLEMHNQFKSITQYGDSKLIQKPIIKTDMETQTDTHILDYNIVKTYEWNEWELRRKALKMTNLRNKVTHSVQTDFSNYRRENVTQTWLPKEKGAQTKTDSYSNVPQPKVYLSGLRGVERNSDGSFKSTQMQKVDLTLDVDQK</sequence>
<evidence type="ECO:0000256" key="2">
    <source>
        <dbReference type="ARBA" id="ARBA00010500"/>
    </source>
</evidence>
<dbReference type="EMBL" id="REGN01004915">
    <property type="protein sequence ID" value="RNA15648.1"/>
    <property type="molecule type" value="Genomic_DNA"/>
</dbReference>
<evidence type="ECO:0000313" key="10">
    <source>
        <dbReference type="EMBL" id="RNA15648.1"/>
    </source>
</evidence>
<dbReference type="GO" id="GO:0003356">
    <property type="term" value="P:regulation of cilium beat frequency"/>
    <property type="evidence" value="ECO:0007669"/>
    <property type="project" value="TreeGrafter"/>
</dbReference>
<evidence type="ECO:0000256" key="5">
    <source>
        <dbReference type="ARBA" id="ARBA00022794"/>
    </source>
</evidence>
<keyword evidence="8" id="KW-0966">Cell projection</keyword>
<keyword evidence="6" id="KW-0969">Cilium</keyword>
<dbReference type="GO" id="GO:0036064">
    <property type="term" value="C:ciliary basal body"/>
    <property type="evidence" value="ECO:0007669"/>
    <property type="project" value="TreeGrafter"/>
</dbReference>
<gene>
    <name evidence="10" type="ORF">BpHYR1_042426</name>
</gene>
<keyword evidence="11" id="KW-1185">Reference proteome</keyword>
<comment type="similarity">
    <text evidence="2">Belongs to the CFAP206 family.</text>
</comment>
<dbReference type="OrthoDB" id="10251073at2759"/>
<dbReference type="AlphaFoldDB" id="A0A3M7QXD1"/>
<keyword evidence="7" id="KW-0206">Cytoskeleton</keyword>
<name>A0A3M7QXD1_BRAPC</name>
<evidence type="ECO:0000256" key="4">
    <source>
        <dbReference type="ARBA" id="ARBA00022490"/>
    </source>
</evidence>
<evidence type="ECO:0000256" key="7">
    <source>
        <dbReference type="ARBA" id="ARBA00023212"/>
    </source>
</evidence>
<dbReference type="GO" id="GO:0030030">
    <property type="term" value="P:cell projection organization"/>
    <property type="evidence" value="ECO:0007669"/>
    <property type="project" value="UniProtKB-KW"/>
</dbReference>
<organism evidence="10 11">
    <name type="scientific">Brachionus plicatilis</name>
    <name type="common">Marine rotifer</name>
    <name type="synonym">Brachionus muelleri</name>
    <dbReference type="NCBI Taxonomy" id="10195"/>
    <lineage>
        <taxon>Eukaryota</taxon>
        <taxon>Metazoa</taxon>
        <taxon>Spiralia</taxon>
        <taxon>Gnathifera</taxon>
        <taxon>Rotifera</taxon>
        <taxon>Eurotatoria</taxon>
        <taxon>Monogononta</taxon>
        <taxon>Pseudotrocha</taxon>
        <taxon>Ploima</taxon>
        <taxon>Brachionidae</taxon>
        <taxon>Brachionus</taxon>
    </lineage>
</organism>
<comment type="function">
    <text evidence="9">Essential for sperm motility and is involved in the regulation of the beating frequency of motile cilia on the epithelial cells of the respiratory tract. Required for the establishment of radial spokes in sperm flagella.</text>
</comment>
<dbReference type="Proteomes" id="UP000276133">
    <property type="component" value="Unassembled WGS sequence"/>
</dbReference>
<dbReference type="PANTHER" id="PTHR21442:SF0">
    <property type="entry name" value="CILIA- AND FLAGELLA-ASSOCIATED PROTEIN 206"/>
    <property type="match status" value="1"/>
</dbReference>
<evidence type="ECO:0000256" key="3">
    <source>
        <dbReference type="ARBA" id="ARBA00021602"/>
    </source>
</evidence>